<feature type="binding site" evidence="18">
    <location>
        <begin position="199"/>
        <end position="203"/>
    </location>
    <ligand>
        <name>GTP</name>
        <dbReference type="ChEBI" id="CHEBI:37565"/>
    </ligand>
</feature>
<sequence length="1095" mass="119998">MSRGKKALAERIVSGALKMAESKLAGESGVSIFNAAVSNVMPRMEVRSRRVGGVTYQIPVEVREDRSTSLALRWIVKAARANRKRTNKTYMSCLCNELLEAYNKRGSACKMKEEKFRMAEANKAFSHFRNIGIMAHIDAGKTTTTERILFYTGKQNRIGEVHEGAASMDWMEQERERGITITSAATTCFWNDCRINIIDTPGHVDFTIEVERSLRVLDGAVAVFDGVAGVEPQSETVWRQADKYDVPRICFVNKMDRIGADFYSCVDMIKDRLGAVPLVLQLPIGVDKSFVGVVDLVEMRSITWEEDSLGAKFSYGEIPGDLMEKARDYRAKLVETAVEMNDEAMSLYLDGGEVSVPLLKSCIRSGVIGAKFVPVLCGSAFKNKGVQPLLDAVVDFLPAPSDVPTIEGASANDPEKVVTIKSSVDGKFVALAFKVMVDKFVGSLTFIRVYSGKLTGKSVVLNSAKGVTESVGRILLMHANNREDISEIQAGDIAALAGLKKTTTGDTLCDQNFPVVLERMDFPESVMEIAVEPVSTADQEKMGTALSRLVAEDPSLRVFVNSESGQTILKGMGELHLEIIVDRMKREFGVEASVGAPQVAYRETITKSAEVEYVHKKQTGGAGQFAKVNILFEPLPPGSGFEFENKITCGAIPKEYIPGVQSGLELVKETGMIAGFPVIDFKATLFDGAFHEVDSSPLAFELAAKGAFREMASKAGPVLLEPIMRVEIITPDEYMGDVIGDVNSRRGRVAEMQDRNNAKLITAFIPLGKMFGYVKDLRSMSQEGRKPHINVGTIGHVDHGKTTLTAALTTVLTRRLSGANKVVKYDEIDKAPEERARGITISTAHVEYETEGRHYAHVDCPGHADYIKNMITGAAQMDVAILVVSATDGAMPQTREHILLAKQVGVKDIVTWINKCDVVEDEEMLSIVEMEALEESSDGPWSEKIMELVGALEKIELPVREKDKPFLMSVEDVFSIPGRGTGIKKEDVERGQVLSAPGQIRSYKAFKAEVYILKKEEGGRHTPFFSNYQPQFYVRTTDVTGSIKLPSGVEMVMPGDNLSIEVALDKPVALDKGLRFAVREGGRTVGSGIITEILE</sequence>
<dbReference type="SMART" id="SM00889">
    <property type="entry name" value="EFG_IV"/>
    <property type="match status" value="1"/>
</dbReference>
<dbReference type="Gene3D" id="3.30.70.870">
    <property type="entry name" value="Elongation Factor G (Translational Gtpase), domain 3"/>
    <property type="match status" value="1"/>
</dbReference>
<evidence type="ECO:0000256" key="18">
    <source>
        <dbReference type="HAMAP-Rule" id="MF_03061"/>
    </source>
</evidence>
<dbReference type="FunFam" id="2.40.30.10:FF:000002">
    <property type="entry name" value="Elongation factor Tu"/>
    <property type="match status" value="1"/>
</dbReference>
<protein>
    <recommendedName>
        <fullName evidence="18">Elongation factor G, mitochondrial</fullName>
        <shortName evidence="18">EF-Gmt</shortName>
    </recommendedName>
    <alternativeName>
        <fullName evidence="18">Elongation factor G 1, mitochondrial</fullName>
        <shortName evidence="18">mEF-G 1</shortName>
    </alternativeName>
    <alternativeName>
        <fullName evidence="18">Elongation factor G1</fullName>
    </alternativeName>
</protein>
<keyword evidence="13" id="KW-0694">RNA-binding</keyword>
<dbReference type="GO" id="GO:0015935">
    <property type="term" value="C:small ribosomal subunit"/>
    <property type="evidence" value="ECO:0007669"/>
    <property type="project" value="InterPro"/>
</dbReference>
<evidence type="ECO:0000256" key="4">
    <source>
        <dbReference type="ARBA" id="ARBA00007249"/>
    </source>
</evidence>
<dbReference type="FunFam" id="3.30.70.240:FF:000001">
    <property type="entry name" value="Elongation factor G"/>
    <property type="match status" value="1"/>
</dbReference>
<dbReference type="AlphaFoldDB" id="A0A6A6JYP9"/>
<dbReference type="FunFam" id="3.30.230.10:FF:000003">
    <property type="entry name" value="Elongation factor G"/>
    <property type="match status" value="1"/>
</dbReference>
<dbReference type="InterPro" id="IPR005517">
    <property type="entry name" value="Transl_elong_EFG/EF2_IV"/>
</dbReference>
<dbReference type="Gene3D" id="3.30.70.240">
    <property type="match status" value="1"/>
</dbReference>
<evidence type="ECO:0000256" key="1">
    <source>
        <dbReference type="ARBA" id="ARBA00003982"/>
    </source>
</evidence>
<dbReference type="InterPro" id="IPR009000">
    <property type="entry name" value="Transl_B-barrel_sf"/>
</dbReference>
<dbReference type="GO" id="GO:0070125">
    <property type="term" value="P:mitochondrial translational elongation"/>
    <property type="evidence" value="ECO:0007669"/>
    <property type="project" value="UniProtKB-UniRule"/>
</dbReference>
<feature type="domain" description="Tr-type G" evidence="19">
    <location>
        <begin position="126"/>
        <end position="401"/>
    </location>
</feature>
<organism evidence="20 21">
    <name type="scientific">Hevea brasiliensis</name>
    <name type="common">Para rubber tree</name>
    <name type="synonym">Siphonia brasiliensis</name>
    <dbReference type="NCBI Taxonomy" id="3981"/>
    <lineage>
        <taxon>Eukaryota</taxon>
        <taxon>Viridiplantae</taxon>
        <taxon>Streptophyta</taxon>
        <taxon>Embryophyta</taxon>
        <taxon>Tracheophyta</taxon>
        <taxon>Spermatophyta</taxon>
        <taxon>Magnoliopsida</taxon>
        <taxon>eudicotyledons</taxon>
        <taxon>Gunneridae</taxon>
        <taxon>Pentapetalae</taxon>
        <taxon>rosids</taxon>
        <taxon>fabids</taxon>
        <taxon>Malpighiales</taxon>
        <taxon>Euphorbiaceae</taxon>
        <taxon>Crotonoideae</taxon>
        <taxon>Micrandreae</taxon>
        <taxon>Hevea</taxon>
    </lineage>
</organism>
<dbReference type="InterPro" id="IPR020568">
    <property type="entry name" value="Ribosomal_Su5_D2-typ_SF"/>
</dbReference>
<evidence type="ECO:0000256" key="12">
    <source>
        <dbReference type="ARBA" id="ARBA00022842"/>
    </source>
</evidence>
<evidence type="ECO:0000256" key="10">
    <source>
        <dbReference type="ARBA" id="ARBA00022768"/>
    </source>
</evidence>
<comment type="function">
    <text evidence="1">This protein promotes the GTP-dependent binding of aminoacyl-tRNA to the A-site of ribosomes during protein biosynthesis.</text>
</comment>
<dbReference type="FunFam" id="3.40.50.300:FF:000029">
    <property type="entry name" value="Elongation factor G"/>
    <property type="match status" value="1"/>
</dbReference>
<dbReference type="InterPro" id="IPR004540">
    <property type="entry name" value="Transl_elong_EFG/EF2"/>
</dbReference>
<dbReference type="Gene3D" id="2.40.30.10">
    <property type="entry name" value="Translation factors"/>
    <property type="match status" value="3"/>
</dbReference>
<reference evidence="20 21" key="1">
    <citation type="journal article" date="2020" name="Mol. Plant">
        <title>The Chromosome-Based Rubber Tree Genome Provides New Insights into Spurge Genome Evolution and Rubber Biosynthesis.</title>
        <authorList>
            <person name="Liu J."/>
            <person name="Shi C."/>
            <person name="Shi C.C."/>
            <person name="Li W."/>
            <person name="Zhang Q.J."/>
            <person name="Zhang Y."/>
            <person name="Li K."/>
            <person name="Lu H.F."/>
            <person name="Shi C."/>
            <person name="Zhu S.T."/>
            <person name="Xiao Z.Y."/>
            <person name="Nan H."/>
            <person name="Yue Y."/>
            <person name="Zhu X.G."/>
            <person name="Wu Y."/>
            <person name="Hong X.N."/>
            <person name="Fan G.Y."/>
            <person name="Tong Y."/>
            <person name="Zhang D."/>
            <person name="Mao C.L."/>
            <person name="Liu Y.L."/>
            <person name="Hao S.J."/>
            <person name="Liu W.Q."/>
            <person name="Lv M.Q."/>
            <person name="Zhang H.B."/>
            <person name="Liu Y."/>
            <person name="Hu-Tang G.R."/>
            <person name="Wang J.P."/>
            <person name="Wang J.H."/>
            <person name="Sun Y.H."/>
            <person name="Ni S.B."/>
            <person name="Chen W.B."/>
            <person name="Zhang X.C."/>
            <person name="Jiao Y.N."/>
            <person name="Eichler E.E."/>
            <person name="Li G.H."/>
            <person name="Liu X."/>
            <person name="Gao L.Z."/>
        </authorList>
    </citation>
    <scope>NUCLEOTIDE SEQUENCE [LARGE SCALE GENOMIC DNA]</scope>
    <source>
        <strain evidence="21">cv. GT1</strain>
        <tissue evidence="20">Leaf</tissue>
    </source>
</reference>
<keyword evidence="11" id="KW-0378">Hydrolase</keyword>
<dbReference type="InterPro" id="IPR023798">
    <property type="entry name" value="Ribosomal_uS7_dom"/>
</dbReference>
<dbReference type="SUPFAM" id="SSF54980">
    <property type="entry name" value="EF-G C-terminal domain-like"/>
    <property type="match status" value="2"/>
</dbReference>
<dbReference type="Pfam" id="PF03764">
    <property type="entry name" value="EFG_IV"/>
    <property type="match status" value="1"/>
</dbReference>
<keyword evidence="16 18" id="KW-0342">GTP-binding</keyword>
<dbReference type="SUPFAM" id="SSF50465">
    <property type="entry name" value="EF-Tu/eEF-1alpha/eIF2-gamma C-terminal domain"/>
    <property type="match status" value="1"/>
</dbReference>
<evidence type="ECO:0000259" key="19">
    <source>
        <dbReference type="PROSITE" id="PS51722"/>
    </source>
</evidence>
<evidence type="ECO:0000256" key="14">
    <source>
        <dbReference type="ARBA" id="ARBA00022917"/>
    </source>
</evidence>
<dbReference type="GO" id="GO:0003924">
    <property type="term" value="F:GTPase activity"/>
    <property type="evidence" value="ECO:0007669"/>
    <property type="project" value="UniProtKB-UniRule"/>
</dbReference>
<dbReference type="PANTHER" id="PTHR43261">
    <property type="entry name" value="TRANSLATION ELONGATION FACTOR G-RELATED"/>
    <property type="match status" value="1"/>
</dbReference>
<feature type="domain" description="Tr-type G" evidence="19">
    <location>
        <begin position="786"/>
        <end position="1095"/>
    </location>
</feature>
<proteinExistence type="inferred from homology"/>
<name>A0A6A6JYP9_HEVBR</name>
<dbReference type="SUPFAM" id="SSF47973">
    <property type="entry name" value="Ribosomal protein S7"/>
    <property type="match status" value="1"/>
</dbReference>
<dbReference type="InterPro" id="IPR005717">
    <property type="entry name" value="Ribosomal_uS7_bac/org-type"/>
</dbReference>
<keyword evidence="21" id="KW-1185">Reference proteome</keyword>
<dbReference type="CDD" id="cd01886">
    <property type="entry name" value="EF-G"/>
    <property type="match status" value="1"/>
</dbReference>
<dbReference type="InterPro" id="IPR027417">
    <property type="entry name" value="P-loop_NTPase"/>
</dbReference>
<evidence type="ECO:0000256" key="11">
    <source>
        <dbReference type="ARBA" id="ARBA00022801"/>
    </source>
</evidence>
<feature type="binding site" evidence="18">
    <location>
        <begin position="253"/>
        <end position="256"/>
    </location>
    <ligand>
        <name>GTP</name>
        <dbReference type="ChEBI" id="CHEBI:37565"/>
    </ligand>
</feature>
<dbReference type="PANTHER" id="PTHR43261:SF1">
    <property type="entry name" value="RIBOSOME-RELEASING FACTOR 2, MITOCHONDRIAL"/>
    <property type="match status" value="1"/>
</dbReference>
<dbReference type="UniPathway" id="UPA00345"/>
<dbReference type="InterPro" id="IPR047872">
    <property type="entry name" value="EFG_IV"/>
</dbReference>
<comment type="subcellular location">
    <subcellularLocation>
        <location evidence="18">Mitochondrion</location>
    </subcellularLocation>
</comment>
<dbReference type="CDD" id="cd16262">
    <property type="entry name" value="EFG_III"/>
    <property type="match status" value="1"/>
</dbReference>
<keyword evidence="14 18" id="KW-0648">Protein biosynthesis</keyword>
<comment type="similarity">
    <text evidence="3">Belongs to the universal ribosomal protein uS7 family.</text>
</comment>
<evidence type="ECO:0000313" key="20">
    <source>
        <dbReference type="EMBL" id="KAF2281712.1"/>
    </source>
</evidence>
<dbReference type="InterPro" id="IPR035647">
    <property type="entry name" value="EFG_III/V"/>
</dbReference>
<comment type="similarity">
    <text evidence="4">Belongs to the TRAFAC class translation factor GTPase superfamily. Classic translation factor GTPase family. EF-Tu/EF-1A subfamily.</text>
</comment>
<dbReference type="GO" id="GO:0005525">
    <property type="term" value="F:GTP binding"/>
    <property type="evidence" value="ECO:0007669"/>
    <property type="project" value="UniProtKB-UniRule"/>
</dbReference>
<keyword evidence="6" id="KW-0963">Cytoplasm</keyword>
<feature type="binding site" evidence="18">
    <location>
        <begin position="135"/>
        <end position="142"/>
    </location>
    <ligand>
        <name>GTP</name>
        <dbReference type="ChEBI" id="CHEBI:37565"/>
    </ligand>
</feature>
<dbReference type="PRINTS" id="PR00315">
    <property type="entry name" value="ELONGATNFCT"/>
</dbReference>
<dbReference type="CDD" id="cd01434">
    <property type="entry name" value="EFG_mtEFG1_IV"/>
    <property type="match status" value="1"/>
</dbReference>
<dbReference type="FunFam" id="2.40.30.10:FF:000006">
    <property type="entry name" value="Elongation factor G"/>
    <property type="match status" value="1"/>
</dbReference>
<evidence type="ECO:0000256" key="3">
    <source>
        <dbReference type="ARBA" id="ARBA00007151"/>
    </source>
</evidence>
<dbReference type="NCBIfam" id="TIGR00231">
    <property type="entry name" value="small_GTP"/>
    <property type="match status" value="2"/>
</dbReference>
<keyword evidence="12" id="KW-0460">Magnesium</keyword>
<evidence type="ECO:0000256" key="7">
    <source>
        <dbReference type="ARBA" id="ARBA00022723"/>
    </source>
</evidence>
<dbReference type="Pfam" id="PF14492">
    <property type="entry name" value="EFG_III"/>
    <property type="match status" value="1"/>
</dbReference>
<dbReference type="CDD" id="cd03707">
    <property type="entry name" value="EFTU_III"/>
    <property type="match status" value="1"/>
</dbReference>
<dbReference type="Gene3D" id="3.30.230.10">
    <property type="match status" value="1"/>
</dbReference>
<dbReference type="PROSITE" id="PS51722">
    <property type="entry name" value="G_TR_2"/>
    <property type="match status" value="2"/>
</dbReference>
<evidence type="ECO:0000256" key="5">
    <source>
        <dbReference type="ARBA" id="ARBA00011245"/>
    </source>
</evidence>
<evidence type="ECO:0000256" key="13">
    <source>
        <dbReference type="ARBA" id="ARBA00022884"/>
    </source>
</evidence>
<dbReference type="GO" id="GO:0046872">
    <property type="term" value="F:metal ion binding"/>
    <property type="evidence" value="ECO:0007669"/>
    <property type="project" value="UniProtKB-KW"/>
</dbReference>
<comment type="caution">
    <text evidence="20">The sequence shown here is derived from an EMBL/GenBank/DDBJ whole genome shotgun (WGS) entry which is preliminary data.</text>
</comment>
<comment type="similarity">
    <text evidence="18">Belongs to the GTP-binding elongation factor family. EF-G/EF-2 subfamily.</text>
</comment>
<dbReference type="NCBIfam" id="TIGR01029">
    <property type="entry name" value="rpsG_bact"/>
    <property type="match status" value="1"/>
</dbReference>
<dbReference type="InterPro" id="IPR053905">
    <property type="entry name" value="EF-G-like_DII"/>
</dbReference>
<dbReference type="HAMAP" id="MF_00054_B">
    <property type="entry name" value="EF_G_EF_2_B"/>
    <property type="match status" value="1"/>
</dbReference>
<dbReference type="CDD" id="cd03713">
    <property type="entry name" value="EFG_mtEFG_C"/>
    <property type="match status" value="1"/>
</dbReference>
<evidence type="ECO:0000256" key="15">
    <source>
        <dbReference type="ARBA" id="ARBA00022980"/>
    </source>
</evidence>
<comment type="function">
    <text evidence="18">Mitochondrial GTPase that catalyzes the GTP-dependent ribosomal translocation step during translation elongation. During this step, the ribosome changes from the pre-translocational (PRE) to the post-translocational (POST) state as the newly formed A-site-bound peptidyl-tRNA and P-site-bound deacylated tRNA move to the P and E sites, respectively. Catalyzes the coordinated movement of the two tRNA molecules, the mRNA and conformational changes in the ribosome.</text>
</comment>
<gene>
    <name evidence="20" type="ORF">GH714_042536</name>
</gene>
<dbReference type="InterPro" id="IPR035649">
    <property type="entry name" value="EFG_V"/>
</dbReference>
<dbReference type="InterPro" id="IPR036823">
    <property type="entry name" value="Ribosomal_uS7_dom_sf"/>
</dbReference>
<comment type="similarity">
    <text evidence="2">Belongs to the TRAFAC class translation factor GTPase superfamily. Classic translation factor GTPase family. EF-G/EF-2 subfamily.</text>
</comment>
<dbReference type="SUPFAM" id="SSF54211">
    <property type="entry name" value="Ribosomal protein S5 domain 2-like"/>
    <property type="match status" value="1"/>
</dbReference>
<dbReference type="CDD" id="cd14869">
    <property type="entry name" value="uS7_Bacteria"/>
    <property type="match status" value="1"/>
</dbReference>
<keyword evidence="9 18" id="KW-0547">Nucleotide-binding</keyword>
<dbReference type="CDD" id="cd04088">
    <property type="entry name" value="EFG_mtEFG_II"/>
    <property type="match status" value="1"/>
</dbReference>
<comment type="pathway">
    <text evidence="18">Protein biosynthesis; polypeptide chain elongation.</text>
</comment>
<dbReference type="GO" id="GO:0019843">
    <property type="term" value="F:rRNA binding"/>
    <property type="evidence" value="ECO:0007669"/>
    <property type="project" value="UniProtKB-KW"/>
</dbReference>
<evidence type="ECO:0000256" key="6">
    <source>
        <dbReference type="ARBA" id="ARBA00022490"/>
    </source>
</evidence>
<dbReference type="SUPFAM" id="SSF50447">
    <property type="entry name" value="Translation proteins"/>
    <property type="match status" value="1"/>
</dbReference>
<keyword evidence="17" id="KW-0687">Ribonucleoprotein</keyword>
<dbReference type="PROSITE" id="PS00301">
    <property type="entry name" value="G_TR_1"/>
    <property type="match status" value="2"/>
</dbReference>
<dbReference type="SMART" id="SM00838">
    <property type="entry name" value="EFG_C"/>
    <property type="match status" value="1"/>
</dbReference>
<dbReference type="InterPro" id="IPR041095">
    <property type="entry name" value="EFG_II"/>
</dbReference>
<keyword evidence="7" id="KW-0479">Metal-binding</keyword>
<keyword evidence="8" id="KW-0699">rRNA-binding</keyword>
<dbReference type="Proteomes" id="UP000467840">
    <property type="component" value="Unassembled WGS sequence"/>
</dbReference>
<dbReference type="GO" id="GO:0032790">
    <property type="term" value="P:ribosome disassembly"/>
    <property type="evidence" value="ECO:0007669"/>
    <property type="project" value="TreeGrafter"/>
</dbReference>
<dbReference type="InterPro" id="IPR000640">
    <property type="entry name" value="EFG_V-like"/>
</dbReference>
<dbReference type="Gene3D" id="3.40.50.300">
    <property type="entry name" value="P-loop containing nucleotide triphosphate hydrolases"/>
    <property type="match status" value="2"/>
</dbReference>
<evidence type="ECO:0000256" key="8">
    <source>
        <dbReference type="ARBA" id="ARBA00022730"/>
    </source>
</evidence>
<dbReference type="Pfam" id="PF00177">
    <property type="entry name" value="Ribosomal_S7"/>
    <property type="match status" value="1"/>
</dbReference>
<dbReference type="EMBL" id="JAAGAX010000511">
    <property type="protein sequence ID" value="KAF2281712.1"/>
    <property type="molecule type" value="Genomic_DNA"/>
</dbReference>
<dbReference type="GO" id="GO:0003746">
    <property type="term" value="F:translation elongation factor activity"/>
    <property type="evidence" value="ECO:0007669"/>
    <property type="project" value="UniProtKB-UniRule"/>
</dbReference>
<comment type="subunit">
    <text evidence="5">Monomer.</text>
</comment>
<dbReference type="GO" id="GO:0003735">
    <property type="term" value="F:structural constituent of ribosome"/>
    <property type="evidence" value="ECO:0007669"/>
    <property type="project" value="InterPro"/>
</dbReference>
<dbReference type="Pfam" id="PF00679">
    <property type="entry name" value="EFG_C"/>
    <property type="match status" value="1"/>
</dbReference>
<dbReference type="InterPro" id="IPR031157">
    <property type="entry name" value="G_TR_CS"/>
</dbReference>
<dbReference type="NCBIfam" id="NF009381">
    <property type="entry name" value="PRK12740.1-5"/>
    <property type="match status" value="1"/>
</dbReference>
<dbReference type="InterPro" id="IPR014721">
    <property type="entry name" value="Ribsml_uS5_D2-typ_fold_subgr"/>
</dbReference>
<keyword evidence="15" id="KW-0689">Ribosomal protein</keyword>
<evidence type="ECO:0000256" key="17">
    <source>
        <dbReference type="ARBA" id="ARBA00023274"/>
    </source>
</evidence>
<dbReference type="Pfam" id="PF03143">
    <property type="entry name" value="GTP_EFTU_D3"/>
    <property type="match status" value="1"/>
</dbReference>
<evidence type="ECO:0000256" key="9">
    <source>
        <dbReference type="ARBA" id="ARBA00022741"/>
    </source>
</evidence>
<dbReference type="FunFam" id="3.40.50.300:FF:000576">
    <property type="entry name" value="Elongation factor Tu"/>
    <property type="match status" value="1"/>
</dbReference>
<keyword evidence="18" id="KW-0496">Mitochondrion</keyword>
<evidence type="ECO:0000313" key="21">
    <source>
        <dbReference type="Proteomes" id="UP000467840"/>
    </source>
</evidence>
<dbReference type="InterPro" id="IPR009001">
    <property type="entry name" value="Transl_elong_EF1A/Init_IF2_C"/>
</dbReference>
<dbReference type="InterPro" id="IPR009022">
    <property type="entry name" value="EFG_III"/>
</dbReference>
<evidence type="ECO:0000256" key="2">
    <source>
        <dbReference type="ARBA" id="ARBA00005870"/>
    </source>
</evidence>
<dbReference type="GO" id="GO:0005739">
    <property type="term" value="C:mitochondrion"/>
    <property type="evidence" value="ECO:0007669"/>
    <property type="project" value="UniProtKB-SubCell"/>
</dbReference>
<dbReference type="InterPro" id="IPR004160">
    <property type="entry name" value="Transl_elong_EFTu/EF1A_C"/>
</dbReference>
<dbReference type="Gene3D" id="1.10.455.10">
    <property type="entry name" value="Ribosomal protein S7 domain"/>
    <property type="match status" value="1"/>
</dbReference>
<dbReference type="SUPFAM" id="SSF52540">
    <property type="entry name" value="P-loop containing nucleoside triphosphate hydrolases"/>
    <property type="match status" value="2"/>
</dbReference>
<dbReference type="Pfam" id="PF00009">
    <property type="entry name" value="GTP_EFTU"/>
    <property type="match status" value="2"/>
</dbReference>
<dbReference type="FunFam" id="3.30.70.870:FF:000001">
    <property type="entry name" value="Elongation factor G"/>
    <property type="match status" value="1"/>
</dbReference>
<dbReference type="InterPro" id="IPR005225">
    <property type="entry name" value="Small_GTP-bd"/>
</dbReference>
<dbReference type="InterPro" id="IPR000795">
    <property type="entry name" value="T_Tr_GTP-bd_dom"/>
</dbReference>
<evidence type="ECO:0000256" key="16">
    <source>
        <dbReference type="ARBA" id="ARBA00023134"/>
    </source>
</evidence>
<accession>A0A6A6JYP9</accession>
<keyword evidence="10 18" id="KW-0251">Elongation factor</keyword>
<dbReference type="Pfam" id="PF22042">
    <property type="entry name" value="EF-G_D2"/>
    <property type="match status" value="1"/>
</dbReference>
<dbReference type="NCBIfam" id="TIGR00484">
    <property type="entry name" value="EF-G"/>
    <property type="match status" value="1"/>
</dbReference>